<feature type="transmembrane region" description="Helical" evidence="1">
    <location>
        <begin position="22"/>
        <end position="44"/>
    </location>
</feature>
<keyword evidence="3" id="KW-1185">Reference proteome</keyword>
<reference evidence="3" key="1">
    <citation type="submission" date="2016-06" db="EMBL/GenBank/DDBJ databases">
        <authorList>
            <person name="Varghese N."/>
            <person name="Submissions Spin"/>
        </authorList>
    </citation>
    <scope>NUCLEOTIDE SEQUENCE [LARGE SCALE GENOMIC DNA]</scope>
    <source>
        <strain evidence="3">DSM 43168</strain>
    </source>
</reference>
<dbReference type="EMBL" id="FMCT01000009">
    <property type="protein sequence ID" value="SCF35005.1"/>
    <property type="molecule type" value="Genomic_DNA"/>
</dbReference>
<keyword evidence="1" id="KW-0812">Transmembrane</keyword>
<accession>A0A1C4ZPW3</accession>
<organism evidence="2 3">
    <name type="scientific">Micromonospora carbonacea</name>
    <dbReference type="NCBI Taxonomy" id="47853"/>
    <lineage>
        <taxon>Bacteria</taxon>
        <taxon>Bacillati</taxon>
        <taxon>Actinomycetota</taxon>
        <taxon>Actinomycetes</taxon>
        <taxon>Micromonosporales</taxon>
        <taxon>Micromonosporaceae</taxon>
        <taxon>Micromonospora</taxon>
    </lineage>
</organism>
<protein>
    <submittedName>
        <fullName evidence="2">Uncharacterized protein</fullName>
    </submittedName>
</protein>
<evidence type="ECO:0000313" key="2">
    <source>
        <dbReference type="EMBL" id="SCF35005.1"/>
    </source>
</evidence>
<dbReference type="AlphaFoldDB" id="A0A1C4ZPW3"/>
<keyword evidence="1" id="KW-1133">Transmembrane helix</keyword>
<name>A0A1C4ZPW3_9ACTN</name>
<keyword evidence="1" id="KW-0472">Membrane</keyword>
<evidence type="ECO:0000256" key="1">
    <source>
        <dbReference type="SAM" id="Phobius"/>
    </source>
</evidence>
<evidence type="ECO:0000313" key="3">
    <source>
        <dbReference type="Proteomes" id="UP000183585"/>
    </source>
</evidence>
<gene>
    <name evidence="2" type="ORF">GA0070563_10995</name>
</gene>
<proteinExistence type="predicted"/>
<dbReference type="Proteomes" id="UP000183585">
    <property type="component" value="Unassembled WGS sequence"/>
</dbReference>
<sequence length="58" mass="5795">MTASVAMAVGVWGSRLWAGNSFVTACVVTALVASVGGLVVVPLLSRFAARGNGRSSAD</sequence>